<gene>
    <name evidence="2" type="ORF">Sya03_61240</name>
</gene>
<comment type="caution">
    <text evidence="2">The sequence shown here is derived from an EMBL/GenBank/DDBJ whole genome shotgun (WGS) entry which is preliminary data.</text>
</comment>
<dbReference type="EMBL" id="BOOY01000048">
    <property type="protein sequence ID" value="GIJ06772.1"/>
    <property type="molecule type" value="Genomic_DNA"/>
</dbReference>
<dbReference type="RefSeq" id="WP_306891962.1">
    <property type="nucleotide sequence ID" value="NZ_BAAAGJ010000007.1"/>
</dbReference>
<reference evidence="2" key="1">
    <citation type="submission" date="2021-01" db="EMBL/GenBank/DDBJ databases">
        <title>Whole genome shotgun sequence of Spirilliplanes yamanashiensis NBRC 15828.</title>
        <authorList>
            <person name="Komaki H."/>
            <person name="Tamura T."/>
        </authorList>
    </citation>
    <scope>NUCLEOTIDE SEQUENCE</scope>
    <source>
        <strain evidence="2">NBRC 15828</strain>
    </source>
</reference>
<protein>
    <submittedName>
        <fullName evidence="2">Uncharacterized protein</fullName>
    </submittedName>
</protein>
<dbReference type="AlphaFoldDB" id="A0A8J3YFF7"/>
<keyword evidence="3" id="KW-1185">Reference proteome</keyword>
<feature type="transmembrane region" description="Helical" evidence="1">
    <location>
        <begin position="38"/>
        <end position="54"/>
    </location>
</feature>
<feature type="transmembrane region" description="Helical" evidence="1">
    <location>
        <begin position="7"/>
        <end position="26"/>
    </location>
</feature>
<keyword evidence="1" id="KW-0812">Transmembrane</keyword>
<feature type="transmembrane region" description="Helical" evidence="1">
    <location>
        <begin position="91"/>
        <end position="110"/>
    </location>
</feature>
<organism evidence="2 3">
    <name type="scientific">Spirilliplanes yamanashiensis</name>
    <dbReference type="NCBI Taxonomy" id="42233"/>
    <lineage>
        <taxon>Bacteria</taxon>
        <taxon>Bacillati</taxon>
        <taxon>Actinomycetota</taxon>
        <taxon>Actinomycetes</taxon>
        <taxon>Micromonosporales</taxon>
        <taxon>Micromonosporaceae</taxon>
        <taxon>Spirilliplanes</taxon>
    </lineage>
</organism>
<feature type="transmembrane region" description="Helical" evidence="1">
    <location>
        <begin position="66"/>
        <end position="85"/>
    </location>
</feature>
<sequence>MRLRMRDLVATLLVVAIGIPYVGYLIDGDMPFVKDPRGMSAVGLILGTAAYLVMRSGDAADRTGKVEIGVAVLALALGFTALALAETAAAEVLLAVFMGSILVVWVVELMDHAGFLPGRAHPTGPSHA</sequence>
<proteinExistence type="predicted"/>
<evidence type="ECO:0000256" key="1">
    <source>
        <dbReference type="SAM" id="Phobius"/>
    </source>
</evidence>
<dbReference type="Proteomes" id="UP000652013">
    <property type="component" value="Unassembled WGS sequence"/>
</dbReference>
<evidence type="ECO:0000313" key="2">
    <source>
        <dbReference type="EMBL" id="GIJ06772.1"/>
    </source>
</evidence>
<accession>A0A8J3YFF7</accession>
<name>A0A8J3YFF7_9ACTN</name>
<evidence type="ECO:0000313" key="3">
    <source>
        <dbReference type="Proteomes" id="UP000652013"/>
    </source>
</evidence>
<keyword evidence="1" id="KW-1133">Transmembrane helix</keyword>
<keyword evidence="1" id="KW-0472">Membrane</keyword>